<dbReference type="GO" id="GO:0051015">
    <property type="term" value="F:actin filament binding"/>
    <property type="evidence" value="ECO:0007669"/>
    <property type="project" value="TreeGrafter"/>
</dbReference>
<evidence type="ECO:0000259" key="2">
    <source>
        <dbReference type="SMART" id="SM00326"/>
    </source>
</evidence>
<sequence length="261" mass="29285">MFEKGGGGASNREEEFKAQKEKRKETRGTGNNDAAKQHEKSVNNKDNLNEAQSVTSKGKALSFRQKFENNSMGQTKSSSNSFAEERRKELEQIKLMKSENQMSNEEESSNSIDNVRKKLEISQGATSNVRERFENNTKVMASITNELEEQTPPVIDHKVQPEKVTDSTPQQVLHSEQETPTDNCYKAEVVTTQGIDENSGGGRNGSLSAIARYDYQAAADDEISFLPDDIILNIEKIDEDWWLGTFDGFRGLFPSNHVDLL</sequence>
<name>A0A7R8H6Q2_LEPSM</name>
<feature type="compositionally biased region" description="Basic and acidic residues" evidence="1">
    <location>
        <begin position="83"/>
        <end position="97"/>
    </location>
</feature>
<dbReference type="SMART" id="SM00326">
    <property type="entry name" value="SH3"/>
    <property type="match status" value="1"/>
</dbReference>
<gene>
    <name evidence="3" type="ORF">LSAA_6990</name>
</gene>
<dbReference type="GO" id="GO:0030427">
    <property type="term" value="C:site of polarized growth"/>
    <property type="evidence" value="ECO:0007669"/>
    <property type="project" value="TreeGrafter"/>
</dbReference>
<dbReference type="GO" id="GO:0030833">
    <property type="term" value="P:regulation of actin filament polymerization"/>
    <property type="evidence" value="ECO:0007669"/>
    <property type="project" value="TreeGrafter"/>
</dbReference>
<dbReference type="SUPFAM" id="SSF50044">
    <property type="entry name" value="SH3-domain"/>
    <property type="match status" value="1"/>
</dbReference>
<dbReference type="EMBL" id="HG994582">
    <property type="protein sequence ID" value="CAF2903640.1"/>
    <property type="molecule type" value="Genomic_DNA"/>
</dbReference>
<organism evidence="3 4">
    <name type="scientific">Lepeophtheirus salmonis</name>
    <name type="common">Salmon louse</name>
    <name type="synonym">Caligus salmonis</name>
    <dbReference type="NCBI Taxonomy" id="72036"/>
    <lineage>
        <taxon>Eukaryota</taxon>
        <taxon>Metazoa</taxon>
        <taxon>Ecdysozoa</taxon>
        <taxon>Arthropoda</taxon>
        <taxon>Crustacea</taxon>
        <taxon>Multicrustacea</taxon>
        <taxon>Hexanauplia</taxon>
        <taxon>Copepoda</taxon>
        <taxon>Siphonostomatoida</taxon>
        <taxon>Caligidae</taxon>
        <taxon>Lepeophtheirus</taxon>
    </lineage>
</organism>
<dbReference type="InterPro" id="IPR036028">
    <property type="entry name" value="SH3-like_dom_sf"/>
</dbReference>
<dbReference type="GO" id="GO:0005884">
    <property type="term" value="C:actin filament"/>
    <property type="evidence" value="ECO:0007669"/>
    <property type="project" value="TreeGrafter"/>
</dbReference>
<feature type="compositionally biased region" description="Polar residues" evidence="1">
    <location>
        <begin position="68"/>
        <end position="82"/>
    </location>
</feature>
<dbReference type="PRINTS" id="PR00452">
    <property type="entry name" value="SH3DOMAIN"/>
</dbReference>
<feature type="region of interest" description="Disordered" evidence="1">
    <location>
        <begin position="1"/>
        <end position="112"/>
    </location>
</feature>
<evidence type="ECO:0000256" key="1">
    <source>
        <dbReference type="SAM" id="MobiDB-lite"/>
    </source>
</evidence>
<dbReference type="Gene3D" id="2.30.30.40">
    <property type="entry name" value="SH3 Domains"/>
    <property type="match status" value="1"/>
</dbReference>
<dbReference type="Proteomes" id="UP000675881">
    <property type="component" value="Chromosome 3"/>
</dbReference>
<feature type="domain" description="SH3" evidence="2">
    <location>
        <begin position="207"/>
        <end position="261"/>
    </location>
</feature>
<dbReference type="InterPro" id="IPR001452">
    <property type="entry name" value="SH3_domain"/>
</dbReference>
<keyword evidence="4" id="KW-1185">Reference proteome</keyword>
<dbReference type="AlphaFoldDB" id="A0A7R8H6Q2"/>
<dbReference type="Pfam" id="PF00018">
    <property type="entry name" value="SH3_1"/>
    <property type="match status" value="1"/>
</dbReference>
<protein>
    <submittedName>
        <fullName evidence="3">CTTN</fullName>
    </submittedName>
</protein>
<dbReference type="PANTHER" id="PTHR10829">
    <property type="entry name" value="CORTACTIN AND DREBRIN"/>
    <property type="match status" value="1"/>
</dbReference>
<evidence type="ECO:0000313" key="3">
    <source>
        <dbReference type="EMBL" id="CAF2903640.1"/>
    </source>
</evidence>
<evidence type="ECO:0000313" key="4">
    <source>
        <dbReference type="Proteomes" id="UP000675881"/>
    </source>
</evidence>
<reference evidence="3" key="1">
    <citation type="submission" date="2021-02" db="EMBL/GenBank/DDBJ databases">
        <authorList>
            <person name="Bekaert M."/>
        </authorList>
    </citation>
    <scope>NUCLEOTIDE SEQUENCE</scope>
    <source>
        <strain evidence="3">IoA-00</strain>
    </source>
</reference>
<dbReference type="PANTHER" id="PTHR10829:SF25">
    <property type="entry name" value="DREBRIN-LIKE PROTEIN"/>
    <property type="match status" value="1"/>
</dbReference>
<feature type="compositionally biased region" description="Basic and acidic residues" evidence="1">
    <location>
        <begin position="11"/>
        <end position="27"/>
    </location>
</feature>
<proteinExistence type="predicted"/>
<dbReference type="GO" id="GO:0030864">
    <property type="term" value="C:cortical actin cytoskeleton"/>
    <property type="evidence" value="ECO:0007669"/>
    <property type="project" value="TreeGrafter"/>
</dbReference>
<accession>A0A7R8H6Q2</accession>
<feature type="compositionally biased region" description="Polar residues" evidence="1">
    <location>
        <begin position="44"/>
        <end position="56"/>
    </location>
</feature>
<dbReference type="OrthoDB" id="5971719at2759"/>